<feature type="domain" description="Glycosyltransferase 2-like" evidence="2">
    <location>
        <begin position="329"/>
        <end position="433"/>
    </location>
</feature>
<feature type="region of interest" description="Disordered" evidence="1">
    <location>
        <begin position="1"/>
        <end position="132"/>
    </location>
</feature>
<evidence type="ECO:0000259" key="3">
    <source>
        <dbReference type="Pfam" id="PF13524"/>
    </source>
</evidence>
<evidence type="ECO:0000259" key="2">
    <source>
        <dbReference type="Pfam" id="PF00535"/>
    </source>
</evidence>
<dbReference type="Pfam" id="PF00535">
    <property type="entry name" value="Glycos_transf_2"/>
    <property type="match status" value="2"/>
</dbReference>
<feature type="compositionally biased region" description="Low complexity" evidence="1">
    <location>
        <begin position="89"/>
        <end position="98"/>
    </location>
</feature>
<protein>
    <submittedName>
        <fullName evidence="4">Glycosyltransferase</fullName>
    </submittedName>
</protein>
<comment type="caution">
    <text evidence="4">The sequence shown here is derived from an EMBL/GenBank/DDBJ whole genome shotgun (WGS) entry which is preliminary data.</text>
</comment>
<reference evidence="4 5" key="1">
    <citation type="submission" date="2018-09" db="EMBL/GenBank/DDBJ databases">
        <title>Genome sequencing of Nocardioides immobilis CCTCC AB 2017083 for comparison to Nocardioides silvaticus.</title>
        <authorList>
            <person name="Li C."/>
            <person name="Wang G."/>
        </authorList>
    </citation>
    <scope>NUCLEOTIDE SEQUENCE [LARGE SCALE GENOMIC DNA]</scope>
    <source>
        <strain evidence="4 5">CCTCC AB 2017083</strain>
    </source>
</reference>
<gene>
    <name evidence="4" type="ORF">D0Z08_06095</name>
</gene>
<dbReference type="PANTHER" id="PTHR43179">
    <property type="entry name" value="RHAMNOSYLTRANSFERASE WBBL"/>
    <property type="match status" value="1"/>
</dbReference>
<dbReference type="InterPro" id="IPR001173">
    <property type="entry name" value="Glyco_trans_2-like"/>
</dbReference>
<dbReference type="PANTHER" id="PTHR43179:SF7">
    <property type="entry name" value="RHAMNOSYLTRANSFERASE WBBL"/>
    <property type="match status" value="1"/>
</dbReference>
<dbReference type="InterPro" id="IPR055259">
    <property type="entry name" value="YkvP/CgeB_Glyco_trans-like"/>
</dbReference>
<dbReference type="InterPro" id="IPR029044">
    <property type="entry name" value="Nucleotide-diphossugar_trans"/>
</dbReference>
<keyword evidence="5" id="KW-1185">Reference proteome</keyword>
<feature type="domain" description="Spore protein YkvP/CgeB glycosyl transferase-like" evidence="3">
    <location>
        <begin position="1011"/>
        <end position="1145"/>
    </location>
</feature>
<dbReference type="EMBL" id="QXGH01000011">
    <property type="protein sequence ID" value="RHW27861.1"/>
    <property type="molecule type" value="Genomic_DNA"/>
</dbReference>
<dbReference type="Proteomes" id="UP000283644">
    <property type="component" value="Unassembled WGS sequence"/>
</dbReference>
<evidence type="ECO:0000256" key="1">
    <source>
        <dbReference type="SAM" id="MobiDB-lite"/>
    </source>
</evidence>
<evidence type="ECO:0000313" key="5">
    <source>
        <dbReference type="Proteomes" id="UP000283644"/>
    </source>
</evidence>
<proteinExistence type="predicted"/>
<dbReference type="Pfam" id="PF13524">
    <property type="entry name" value="Glyco_trans_1_2"/>
    <property type="match status" value="1"/>
</dbReference>
<dbReference type="AlphaFoldDB" id="A0A417Y5P0"/>
<dbReference type="SUPFAM" id="SSF53448">
    <property type="entry name" value="Nucleotide-diphospho-sugar transferases"/>
    <property type="match status" value="2"/>
</dbReference>
<sequence length="1161" mass="126565">MRHGHTAAHDHEDVGRGLIMSGKQENGVTGRSRARRVVRRALGASRRAVRRLVRIEAPTSPPPTRRQRSGEAAPGSGRKAGKGKGRAAGGQQARQRAGQGPGKKGASRAAQPRKKGPGRKAPSKKKASAPQGLEVLRDSVLFDPEWYSLVTNRPNMGRNRAIRHYLTIGAANGVPPHPLFHPGHLTEEADRPLPADVAPLVAYLQDADLRSASTHPLFDTSRYLRDNPAAGRHPQGPLAHYVEFGARQGLAPNAWYRPRPTEEPEGLAGWVKDRKRALGEAHRSGGAEWRAQPSGLAEDFVANRPNLAPAIDHKAARPLVSVIAFSGLEAPTLKETLQGVALQTVNAWQLIVVDQGHFAGLRSLVDDALGGASVTLVEQGGRSQVEAMNLAIAACEGDFVAWLASGDTWDANRLRRTTALAQQDGTGGTYDGMRRLAAEGQVLYAARELTPERILSGQRPDLTRFVLRRSVLAEDGLDEDLPAASELDLVIRTLRGPGASYLPTVGVTRDDAKHFKANRLPPRFRPWPDHEYIRTWGDVVVNERLVPWEDLEAAPPEPGLVTVVIPTYADSRMTVQSVRSVCRAGAGQYRLQVVVWDNGCGYADSIVLAALAEQYPEVEVHHSRVNHGFGLGNNLAAQHARGEHLVFLNNDTQVEPGWLAPLVDGLAEPDVLGTQSLLLFADGTIQSAGVAFPATGGLPHEFLRGFAAEEAERAEGLRFSALTGAALCVRRSEFSAIGGFDPVFRNGMEDVDLCLRIAAGRHGAFRVVPRSRVVHLESQTPGRFAASISNRAVFVDRWSTEAPRDDRDLWASVGIAVTGHQIRNVVADDRRLCQPTPLLARADSIVEGSPRLRWAIKNPAPAGFEGEHWGDTHFARNLAEALRSLGQQVVIDARQAWHRESGYLDDVTLALRGLTPFRPAFGQVNIGWMISHPEMMSRTEAASYDRLFVASLSYPRWLRDEWGISATPLLQATDPERFNPSRGMPDTGHQMLFVGGSRRQFRPVVRYAVEAGAPLAIYGSEWEPFVPSAMIRGQFLANENLGGAYRSASLVLNDHWQSMRDEGFFSNRLFDAVASGARVISDDVEGMAEIFGRSVAVVHSSADLARILGSTDLDAVFGSDEERISVAEQVAKEHSFLARAQTLLETALDLRAWQRDQRGGS</sequence>
<dbReference type="OrthoDB" id="5165900at2"/>
<evidence type="ECO:0000313" key="4">
    <source>
        <dbReference type="EMBL" id="RHW27861.1"/>
    </source>
</evidence>
<dbReference type="GO" id="GO:0016740">
    <property type="term" value="F:transferase activity"/>
    <property type="evidence" value="ECO:0007669"/>
    <property type="project" value="UniProtKB-KW"/>
</dbReference>
<accession>A0A417Y5P0</accession>
<feature type="compositionally biased region" description="Basic residues" evidence="1">
    <location>
        <begin position="111"/>
        <end position="127"/>
    </location>
</feature>
<keyword evidence="4" id="KW-0808">Transferase</keyword>
<organism evidence="4 5">
    <name type="scientific">Nocardioides immobilis</name>
    <dbReference type="NCBI Taxonomy" id="2049295"/>
    <lineage>
        <taxon>Bacteria</taxon>
        <taxon>Bacillati</taxon>
        <taxon>Actinomycetota</taxon>
        <taxon>Actinomycetes</taxon>
        <taxon>Propionibacteriales</taxon>
        <taxon>Nocardioidaceae</taxon>
        <taxon>Nocardioides</taxon>
    </lineage>
</organism>
<feature type="domain" description="Glycosyltransferase 2-like" evidence="2">
    <location>
        <begin position="562"/>
        <end position="670"/>
    </location>
</feature>
<dbReference type="CDD" id="cd04186">
    <property type="entry name" value="GT_2_like_c"/>
    <property type="match status" value="1"/>
</dbReference>
<name>A0A417Y5P0_9ACTN</name>
<dbReference type="Gene3D" id="3.90.550.10">
    <property type="entry name" value="Spore Coat Polysaccharide Biosynthesis Protein SpsA, Chain A"/>
    <property type="match status" value="2"/>
</dbReference>